<sequence length="42" mass="4732">MSEDDPEEYAQDKPEPLILQGLCQCQGLSLEALPPRGFKRQT</sequence>
<reference evidence="1 2" key="1">
    <citation type="journal article" date="2018" name="Viruses">
        <title>Characterizing Phage Genomes for Therapeutic Applications.</title>
        <authorList>
            <person name="Philipson C.W."/>
            <person name="Voegtly L.J."/>
            <person name="Lueder M.R."/>
            <person name="Long K.A."/>
            <person name="Rice G.K."/>
            <person name="Frey K.G."/>
            <person name="Biswas B."/>
            <person name="Cer R.Z."/>
            <person name="Hamilton T."/>
            <person name="Bishop-Lilly K.A."/>
        </authorList>
    </citation>
    <scope>NUCLEOTIDE SEQUENCE [LARGE SCALE GENOMIC DNA]</scope>
    <source>
        <strain evidence="2">130</strain>
    </source>
</reference>
<evidence type="ECO:0000313" key="1">
    <source>
        <dbReference type="EMBL" id="AVX47606.1"/>
    </source>
</evidence>
<evidence type="ECO:0000313" key="2">
    <source>
        <dbReference type="Proteomes" id="UP000244821"/>
    </source>
</evidence>
<organism evidence="1 2">
    <name type="scientific">Pseudomonas phage vB_PaeP_130_113</name>
    <dbReference type="NCBI Taxonomy" id="2161784"/>
    <lineage>
        <taxon>Viruses</taxon>
        <taxon>Duplodnaviria</taxon>
        <taxon>Heunggongvirae</taxon>
        <taxon>Uroviricota</taxon>
        <taxon>Caudoviricetes</taxon>
        <taxon>Autographivirales</taxon>
        <taxon>Autoscriptoviridae</taxon>
        <taxon>Krylovirinae</taxon>
        <taxon>Phikmvvirus</taxon>
        <taxon>Phikmvvirus pv130113</taxon>
    </lineage>
</organism>
<accession>A0A2R4P992</accession>
<dbReference type="Proteomes" id="UP000244821">
    <property type="component" value="Segment"/>
</dbReference>
<keyword evidence="2" id="KW-1185">Reference proteome</keyword>
<dbReference type="EMBL" id="MH107770">
    <property type="protein sequence ID" value="AVX47606.1"/>
    <property type="molecule type" value="Genomic_DNA"/>
</dbReference>
<protein>
    <submittedName>
        <fullName evidence="1">Uncharacterized protein</fullName>
    </submittedName>
</protein>
<proteinExistence type="predicted"/>
<gene>
    <name evidence="1" type="ORF">C5022_000003</name>
</gene>
<name>A0A2R4P992_9CAUD</name>